<dbReference type="PANTHER" id="PTHR11782:SF100">
    <property type="entry name" value="APYRASE 3-RELATED"/>
    <property type="match status" value="1"/>
</dbReference>
<evidence type="ECO:0000256" key="5">
    <source>
        <dbReference type="ARBA" id="ARBA00031370"/>
    </source>
</evidence>
<dbReference type="Proteomes" id="UP000694864">
    <property type="component" value="Chromosome 14"/>
</dbReference>
<evidence type="ECO:0000256" key="7">
    <source>
        <dbReference type="ARBA" id="ARBA00032306"/>
    </source>
</evidence>
<evidence type="ECO:0000256" key="4">
    <source>
        <dbReference type="ARBA" id="ARBA00030084"/>
    </source>
</evidence>
<dbReference type="Gene3D" id="3.30.420.40">
    <property type="match status" value="1"/>
</dbReference>
<feature type="compositionally biased region" description="Basic residues" evidence="9">
    <location>
        <begin position="1"/>
        <end position="12"/>
    </location>
</feature>
<proteinExistence type="inferred from homology"/>
<reference evidence="11" key="1">
    <citation type="journal article" date="2014" name="Nat. Commun.">
        <title>The emerging biofuel crop Camelina sativa retains a highly undifferentiated hexaploid genome structure.</title>
        <authorList>
            <person name="Kagale S."/>
            <person name="Koh C."/>
            <person name="Nixon J."/>
            <person name="Bollina V."/>
            <person name="Clarke W.E."/>
            <person name="Tuteja R."/>
            <person name="Spillane C."/>
            <person name="Robinson S.J."/>
            <person name="Links M.G."/>
            <person name="Clarke C."/>
            <person name="Higgins E.E."/>
            <person name="Huebert T."/>
            <person name="Sharpe A.G."/>
            <person name="Parkin I.A."/>
        </authorList>
    </citation>
    <scope>NUCLEOTIDE SEQUENCE [LARGE SCALE GENOMIC DNA]</scope>
    <source>
        <strain evidence="11">cv. DH55</strain>
    </source>
</reference>
<dbReference type="Pfam" id="PF01150">
    <property type="entry name" value="GDA1_CD39"/>
    <property type="match status" value="1"/>
</dbReference>
<accession>A0ABM0VNN3</accession>
<name>A0ABM0VNN3_CAMSA</name>
<evidence type="ECO:0000256" key="1">
    <source>
        <dbReference type="ARBA" id="ARBA00009283"/>
    </source>
</evidence>
<organism evidence="11 12">
    <name type="scientific">Camelina sativa</name>
    <name type="common">False flax</name>
    <name type="synonym">Myagrum sativum</name>
    <dbReference type="NCBI Taxonomy" id="90675"/>
    <lineage>
        <taxon>Eukaryota</taxon>
        <taxon>Viridiplantae</taxon>
        <taxon>Streptophyta</taxon>
        <taxon>Embryophyta</taxon>
        <taxon>Tracheophyta</taxon>
        <taxon>Spermatophyta</taxon>
        <taxon>Magnoliopsida</taxon>
        <taxon>eudicotyledons</taxon>
        <taxon>Gunneridae</taxon>
        <taxon>Pentapetalae</taxon>
        <taxon>rosids</taxon>
        <taxon>malvids</taxon>
        <taxon>Brassicales</taxon>
        <taxon>Brassicaceae</taxon>
        <taxon>Camelineae</taxon>
        <taxon>Camelina</taxon>
    </lineage>
</organism>
<evidence type="ECO:0000313" key="11">
    <source>
        <dbReference type="Proteomes" id="UP000694864"/>
    </source>
</evidence>
<comment type="similarity">
    <text evidence="1">Belongs to the GDA1/CD39 NTPase family.</text>
</comment>
<comment type="catalytic activity">
    <reaction evidence="8">
        <text>a ribonucleoside 5'-triphosphate + 2 H2O = a ribonucleoside 5'-phosphate + 2 phosphate + 2 H(+)</text>
        <dbReference type="Rhea" id="RHEA:36795"/>
        <dbReference type="ChEBI" id="CHEBI:15377"/>
        <dbReference type="ChEBI" id="CHEBI:15378"/>
        <dbReference type="ChEBI" id="CHEBI:43474"/>
        <dbReference type="ChEBI" id="CHEBI:58043"/>
        <dbReference type="ChEBI" id="CHEBI:61557"/>
        <dbReference type="EC" id="3.6.1.5"/>
    </reaction>
</comment>
<dbReference type="EC" id="3.6.1.5" evidence="2"/>
<keyword evidence="3" id="KW-0378">Hydrolase</keyword>
<reference evidence="12" key="2">
    <citation type="submission" date="2025-08" db="UniProtKB">
        <authorList>
            <consortium name="RefSeq"/>
        </authorList>
    </citation>
    <scope>IDENTIFICATION</scope>
    <source>
        <tissue evidence="12">Leaf</tissue>
    </source>
</reference>
<keyword evidence="10" id="KW-0812">Transmembrane</keyword>
<dbReference type="GeneID" id="104740087"/>
<feature type="transmembrane region" description="Helical" evidence="10">
    <location>
        <begin position="49"/>
        <end position="71"/>
    </location>
</feature>
<evidence type="ECO:0000256" key="8">
    <source>
        <dbReference type="ARBA" id="ARBA00049175"/>
    </source>
</evidence>
<evidence type="ECO:0000313" key="12">
    <source>
        <dbReference type="RefSeq" id="XP_010458912.1"/>
    </source>
</evidence>
<dbReference type="PANTHER" id="PTHR11782">
    <property type="entry name" value="ADENOSINE/GUANOSINE DIPHOSPHATASE"/>
    <property type="match status" value="1"/>
</dbReference>
<evidence type="ECO:0000256" key="2">
    <source>
        <dbReference type="ARBA" id="ARBA00012148"/>
    </source>
</evidence>
<evidence type="ECO:0000256" key="10">
    <source>
        <dbReference type="SAM" id="Phobius"/>
    </source>
</evidence>
<dbReference type="CDD" id="cd24042">
    <property type="entry name" value="ASKHA_NBD_AtAPY3-like"/>
    <property type="match status" value="1"/>
</dbReference>
<keyword evidence="10" id="KW-1133">Transmembrane helix</keyword>
<dbReference type="Gene3D" id="3.30.420.150">
    <property type="entry name" value="Exopolyphosphatase. Domain 2"/>
    <property type="match status" value="1"/>
</dbReference>
<keyword evidence="10" id="KW-0472">Membrane</keyword>
<keyword evidence="11" id="KW-1185">Reference proteome</keyword>
<gene>
    <name evidence="12" type="primary">LOC104740087</name>
</gene>
<evidence type="ECO:0000256" key="3">
    <source>
        <dbReference type="ARBA" id="ARBA00022801"/>
    </source>
</evidence>
<sequence length="508" mass="55869">MQRPSARSRLKFKSGMIDPPEVETSPVHHHNRSSPSTLAKPKSKRTKSIILLIVASVAIALGLLFVCFSIVRSRRNRGVSLLRYSVVIDGGSSGTRVHVFGYRVESGKPVFDFGEESYASFKLSPGLSAYGDNPEGVSESVTELVEFAKRRVPKRVLEESDIRLMATAGMRLLELSVQERILEVTRRVLRSSGFAFQEEWASVISGSDEGVYAWVVANHALGSLGGEPLKTTGIVELGGASAQVTFVSSELVPPEFSRTLAYGNVSYKLYSHSFLHFGQDSAQEKLLDSLHNSSANSTEEGILTDPCVPRGYILDKISQKDSSGSLAEKSRFTASLQAAGDFSKCRSATLAMLQEGKEKCPYKHCSIGSIFTPNLRGSFLATENFFHTSKFFGLGEKDWLSEMILAGKRFCGEEWSKLKVKYPTFKDENLLRYCFSSAYIVSMLHDSLGVALDDERIGFASKAGQDIPLDWALGAFILNTATSTFDYNGKSRKILDSNNLANYKNDIS</sequence>
<evidence type="ECO:0000256" key="6">
    <source>
        <dbReference type="ARBA" id="ARBA00031428"/>
    </source>
</evidence>
<evidence type="ECO:0000256" key="9">
    <source>
        <dbReference type="SAM" id="MobiDB-lite"/>
    </source>
</evidence>
<protein>
    <recommendedName>
        <fullName evidence="2">apyrase</fullName>
        <ecNumber evidence="2">3.6.1.5</ecNumber>
    </recommendedName>
    <alternativeName>
        <fullName evidence="6">ATP-diphosphatase</fullName>
    </alternativeName>
    <alternativeName>
        <fullName evidence="7">ATP-diphosphohydrolase</fullName>
    </alternativeName>
    <alternativeName>
        <fullName evidence="4">Adenosine diphosphatase</fullName>
    </alternativeName>
    <alternativeName>
        <fullName evidence="5">NTPDase</fullName>
    </alternativeName>
</protein>
<dbReference type="InterPro" id="IPR000407">
    <property type="entry name" value="GDA1_CD39_NTPase"/>
</dbReference>
<dbReference type="RefSeq" id="XP_010458912.1">
    <property type="nucleotide sequence ID" value="XM_010460610.2"/>
</dbReference>
<feature type="region of interest" description="Disordered" evidence="9">
    <location>
        <begin position="1"/>
        <end position="41"/>
    </location>
</feature>